<dbReference type="Gramene" id="OIV95676">
    <property type="protein sequence ID" value="OIV95676"/>
    <property type="gene ID" value="TanjilG_01470"/>
</dbReference>
<evidence type="ECO:0000313" key="4">
    <source>
        <dbReference type="Proteomes" id="UP000188354"/>
    </source>
</evidence>
<dbReference type="PANTHER" id="PTHR33512">
    <property type="entry name" value="PROTEIN, PUTATIVE (DUF1191)-RELATED"/>
    <property type="match status" value="1"/>
</dbReference>
<keyword evidence="1" id="KW-1133">Transmembrane helix</keyword>
<feature type="transmembrane region" description="Helical" evidence="1">
    <location>
        <begin position="242"/>
        <end position="264"/>
    </location>
</feature>
<dbReference type="PANTHER" id="PTHR33512:SF10">
    <property type="entry name" value="PLANT_F17O14-7 PROTEIN"/>
    <property type="match status" value="1"/>
</dbReference>
<dbReference type="STRING" id="3871.A0A4P1QVK4"/>
<dbReference type="GO" id="GO:0016020">
    <property type="term" value="C:membrane"/>
    <property type="evidence" value="ECO:0007669"/>
    <property type="project" value="TreeGrafter"/>
</dbReference>
<evidence type="ECO:0000256" key="1">
    <source>
        <dbReference type="SAM" id="Phobius"/>
    </source>
</evidence>
<name>A0A4P1QVK4_LUPAN</name>
<evidence type="ECO:0000313" key="3">
    <source>
        <dbReference type="EMBL" id="OIV95676.1"/>
    </source>
</evidence>
<keyword evidence="4" id="KW-1185">Reference proteome</keyword>
<protein>
    <recommendedName>
        <fullName evidence="5">Legume lectin domain-containing protein</fullName>
    </recommendedName>
</protein>
<dbReference type="Proteomes" id="UP000188354">
    <property type="component" value="Chromosome LG16"/>
</dbReference>
<accession>A0A4P1QVK4</accession>
<organism evidence="3 4">
    <name type="scientific">Lupinus angustifolius</name>
    <name type="common">Narrow-leaved blue lupine</name>
    <dbReference type="NCBI Taxonomy" id="3871"/>
    <lineage>
        <taxon>Eukaryota</taxon>
        <taxon>Viridiplantae</taxon>
        <taxon>Streptophyta</taxon>
        <taxon>Embryophyta</taxon>
        <taxon>Tracheophyta</taxon>
        <taxon>Spermatophyta</taxon>
        <taxon>Magnoliopsida</taxon>
        <taxon>eudicotyledons</taxon>
        <taxon>Gunneridae</taxon>
        <taxon>Pentapetalae</taxon>
        <taxon>rosids</taxon>
        <taxon>fabids</taxon>
        <taxon>Fabales</taxon>
        <taxon>Fabaceae</taxon>
        <taxon>Papilionoideae</taxon>
        <taxon>50 kb inversion clade</taxon>
        <taxon>genistoids sensu lato</taxon>
        <taxon>core genistoids</taxon>
        <taxon>Genisteae</taxon>
        <taxon>Lupinus</taxon>
    </lineage>
</organism>
<evidence type="ECO:0008006" key="5">
    <source>
        <dbReference type="Google" id="ProtNLM"/>
    </source>
</evidence>
<reference evidence="3 4" key="1">
    <citation type="journal article" date="2017" name="Plant Biotechnol. J.">
        <title>A comprehensive draft genome sequence for lupin (Lupinus angustifolius), an emerging health food: insights into plant-microbe interactions and legume evolution.</title>
        <authorList>
            <person name="Hane J.K."/>
            <person name="Ming Y."/>
            <person name="Kamphuis L.G."/>
            <person name="Nelson M.N."/>
            <person name="Garg G."/>
            <person name="Atkins C.A."/>
            <person name="Bayer P.E."/>
            <person name="Bravo A."/>
            <person name="Bringans S."/>
            <person name="Cannon S."/>
            <person name="Edwards D."/>
            <person name="Foley R."/>
            <person name="Gao L.L."/>
            <person name="Harrison M.J."/>
            <person name="Huang W."/>
            <person name="Hurgobin B."/>
            <person name="Li S."/>
            <person name="Liu C.W."/>
            <person name="McGrath A."/>
            <person name="Morahan G."/>
            <person name="Murray J."/>
            <person name="Weller J."/>
            <person name="Jian J."/>
            <person name="Singh K.B."/>
        </authorList>
    </citation>
    <scope>NUCLEOTIDE SEQUENCE [LARGE SCALE GENOMIC DNA]</scope>
    <source>
        <strain evidence="4">cv. Tanjil</strain>
        <tissue evidence="3">Whole plant</tissue>
    </source>
</reference>
<dbReference type="KEGG" id="lang:109328935"/>
<evidence type="ECO:0000256" key="2">
    <source>
        <dbReference type="SAM" id="SignalP"/>
    </source>
</evidence>
<dbReference type="EMBL" id="CM007376">
    <property type="protein sequence ID" value="OIV95676.1"/>
    <property type="molecule type" value="Genomic_DNA"/>
</dbReference>
<keyword evidence="2" id="KW-0732">Signal</keyword>
<sequence>MKVRTIFQELFSLSLLLSLTFSSSQLLPDSGNSSSALDATLQNYAFKAFYKPRTGVPYDAKLPKNLTGVKVSALRLRSGSLRTRGVQSYKEFQIPTGVIELPYVERLVLVYQNLGNWSDIFYHLPSYTYLTPVLGLLAYSGANLSGSDLPELDIRASDKPILIKFSNVKSAPYGSVAKCVYFDLHGSVQFDYLLPGNVCSTFQQGHFSIVVESIALSPEPAPSPQPIAALVKEVGGHKKSKVWKIVVSVIGVCIFLIILSLLAARVRRINKSMRIQQLEWAADSNEALDMRSIGGTKAPLAMGTRTRPALENDYIP</sequence>
<feature type="chain" id="PRO_5020034290" description="Legume lectin domain-containing protein" evidence="2">
    <location>
        <begin position="25"/>
        <end position="316"/>
    </location>
</feature>
<dbReference type="Pfam" id="PF06697">
    <property type="entry name" value="DUF1191"/>
    <property type="match status" value="1"/>
</dbReference>
<proteinExistence type="predicted"/>
<dbReference type="AlphaFoldDB" id="A0A4P1QVK4"/>
<feature type="signal peptide" evidence="2">
    <location>
        <begin position="1"/>
        <end position="24"/>
    </location>
</feature>
<dbReference type="OrthoDB" id="1925347at2759"/>
<gene>
    <name evidence="3" type="ORF">TanjilG_01470</name>
</gene>
<dbReference type="InterPro" id="IPR010605">
    <property type="entry name" value="DUF1191"/>
</dbReference>
<keyword evidence="1" id="KW-0812">Transmembrane</keyword>
<keyword evidence="1" id="KW-0472">Membrane</keyword>